<comment type="cofactor">
    <cofactor evidence="1">
        <name>Zn(2+)</name>
        <dbReference type="ChEBI" id="CHEBI:29105"/>
    </cofactor>
</comment>
<keyword evidence="8" id="KW-1185">Reference proteome</keyword>
<dbReference type="InterPro" id="IPR055438">
    <property type="entry name" value="AstE_AspA_cat"/>
</dbReference>
<keyword evidence="3" id="KW-0378">Hydrolase</keyword>
<evidence type="ECO:0000313" key="7">
    <source>
        <dbReference type="EMBL" id="SIS10309.1"/>
    </source>
</evidence>
<name>A0A1N7GCL1_9EURY</name>
<reference evidence="8" key="1">
    <citation type="submission" date="2017-01" db="EMBL/GenBank/DDBJ databases">
        <authorList>
            <person name="Varghese N."/>
            <person name="Submissions S."/>
        </authorList>
    </citation>
    <scope>NUCLEOTIDE SEQUENCE [LARGE SCALE GENOMIC DNA]</scope>
    <source>
        <strain evidence="8">type strain: HArc-</strain>
    </source>
</reference>
<dbReference type="PANTHER" id="PTHR37326">
    <property type="entry name" value="BLL3975 PROTEIN"/>
    <property type="match status" value="1"/>
</dbReference>
<gene>
    <name evidence="7" type="ORF">SAMN05421752_11149</name>
</gene>
<sequence>MGPLQTSRRTVLTAAVSCTLAGVAGADSSEESDTDLSRHSYQILEGTDHETTVYQTAATADGPTVLVIGGIHGNEVAGYETASRIAEREINVGTLVTIPYANAEAVEQRTRTGSDGVDLNRQFLEGEEPPTDLAQELWNVVAHYDPDVVIDLHESIGIYAGGPVDGVGQAIFHSDSTETTADAERAADTVNRNHVETPGLEFTTDTFAKPEHEPSGLLVHKAARDLGAQSFLIETLSRGPDLKTRIHWQTRLVTNLIEEGLFTNEAATDNSTSETSDTPDEEPVVEQCREDAS</sequence>
<accession>A0A1N7GCL1</accession>
<evidence type="ECO:0000256" key="1">
    <source>
        <dbReference type="ARBA" id="ARBA00001947"/>
    </source>
</evidence>
<dbReference type="SUPFAM" id="SSF53187">
    <property type="entry name" value="Zn-dependent exopeptidases"/>
    <property type="match status" value="1"/>
</dbReference>
<organism evidence="7 8">
    <name type="scientific">Natronorubrum thiooxidans</name>
    <dbReference type="NCBI Taxonomy" id="308853"/>
    <lineage>
        <taxon>Archaea</taxon>
        <taxon>Methanobacteriati</taxon>
        <taxon>Methanobacteriota</taxon>
        <taxon>Stenosarchaea group</taxon>
        <taxon>Halobacteria</taxon>
        <taxon>Halobacteriales</taxon>
        <taxon>Natrialbaceae</taxon>
        <taxon>Natronorubrum</taxon>
    </lineage>
</organism>
<keyword evidence="2" id="KW-0479">Metal-binding</keyword>
<evidence type="ECO:0000256" key="3">
    <source>
        <dbReference type="ARBA" id="ARBA00022801"/>
    </source>
</evidence>
<dbReference type="OrthoDB" id="170089at2157"/>
<feature type="domain" description="Succinylglutamate desuccinylase/Aspartoacylase catalytic" evidence="6">
    <location>
        <begin position="61"/>
        <end position="155"/>
    </location>
</feature>
<dbReference type="AlphaFoldDB" id="A0A1N7GCL1"/>
<dbReference type="STRING" id="308853.SAMN05421752_11149"/>
<keyword evidence="4" id="KW-0862">Zinc</keyword>
<dbReference type="PANTHER" id="PTHR37326:SF1">
    <property type="entry name" value="BLL3975 PROTEIN"/>
    <property type="match status" value="1"/>
</dbReference>
<evidence type="ECO:0000259" key="6">
    <source>
        <dbReference type="Pfam" id="PF24827"/>
    </source>
</evidence>
<feature type="region of interest" description="Disordered" evidence="5">
    <location>
        <begin position="264"/>
        <end position="293"/>
    </location>
</feature>
<dbReference type="Proteomes" id="UP000185936">
    <property type="component" value="Unassembled WGS sequence"/>
</dbReference>
<dbReference type="Gene3D" id="3.40.630.10">
    <property type="entry name" value="Zn peptidases"/>
    <property type="match status" value="1"/>
</dbReference>
<evidence type="ECO:0000256" key="5">
    <source>
        <dbReference type="SAM" id="MobiDB-lite"/>
    </source>
</evidence>
<dbReference type="EMBL" id="FTNR01000011">
    <property type="protein sequence ID" value="SIS10309.1"/>
    <property type="molecule type" value="Genomic_DNA"/>
</dbReference>
<evidence type="ECO:0000256" key="4">
    <source>
        <dbReference type="ARBA" id="ARBA00022833"/>
    </source>
</evidence>
<protein>
    <submittedName>
        <fullName evidence="7">Succinylglutamate desuccinylase / Aspartoacylase family protein</fullName>
    </submittedName>
</protein>
<evidence type="ECO:0000313" key="8">
    <source>
        <dbReference type="Proteomes" id="UP000185936"/>
    </source>
</evidence>
<dbReference type="GO" id="GO:0016788">
    <property type="term" value="F:hydrolase activity, acting on ester bonds"/>
    <property type="evidence" value="ECO:0007669"/>
    <property type="project" value="InterPro"/>
</dbReference>
<evidence type="ECO:0000256" key="2">
    <source>
        <dbReference type="ARBA" id="ARBA00022723"/>
    </source>
</evidence>
<dbReference type="Pfam" id="PF24827">
    <property type="entry name" value="AstE_AspA_cat"/>
    <property type="match status" value="1"/>
</dbReference>
<dbReference type="InterPro" id="IPR053138">
    <property type="entry name" value="N-alpha-Ac-DABA_deacetylase"/>
</dbReference>
<feature type="compositionally biased region" description="Polar residues" evidence="5">
    <location>
        <begin position="265"/>
        <end position="276"/>
    </location>
</feature>
<dbReference type="GO" id="GO:0046872">
    <property type="term" value="F:metal ion binding"/>
    <property type="evidence" value="ECO:0007669"/>
    <property type="project" value="UniProtKB-KW"/>
</dbReference>
<proteinExistence type="predicted"/>